<evidence type="ECO:0000256" key="1">
    <source>
        <dbReference type="SAM" id="MobiDB-lite"/>
    </source>
</evidence>
<evidence type="ECO:0000313" key="2">
    <source>
        <dbReference type="EMBL" id="KAF6410509.1"/>
    </source>
</evidence>
<feature type="region of interest" description="Disordered" evidence="1">
    <location>
        <begin position="1"/>
        <end position="45"/>
    </location>
</feature>
<evidence type="ECO:0000313" key="3">
    <source>
        <dbReference type="Proteomes" id="UP000593571"/>
    </source>
</evidence>
<organism evidence="2 3">
    <name type="scientific">Rousettus aegyptiacus</name>
    <name type="common">Egyptian fruit bat</name>
    <name type="synonym">Pteropus aegyptiacus</name>
    <dbReference type="NCBI Taxonomy" id="9407"/>
    <lineage>
        <taxon>Eukaryota</taxon>
        <taxon>Metazoa</taxon>
        <taxon>Chordata</taxon>
        <taxon>Craniata</taxon>
        <taxon>Vertebrata</taxon>
        <taxon>Euteleostomi</taxon>
        <taxon>Mammalia</taxon>
        <taxon>Eutheria</taxon>
        <taxon>Laurasiatheria</taxon>
        <taxon>Chiroptera</taxon>
        <taxon>Yinpterochiroptera</taxon>
        <taxon>Pteropodoidea</taxon>
        <taxon>Pteropodidae</taxon>
        <taxon>Rousettinae</taxon>
        <taxon>Rousettus</taxon>
    </lineage>
</organism>
<gene>
    <name evidence="2" type="ORF">HJG63_009047</name>
</gene>
<proteinExistence type="predicted"/>
<dbReference type="Proteomes" id="UP000593571">
    <property type="component" value="Unassembled WGS sequence"/>
</dbReference>
<reference evidence="2 3" key="1">
    <citation type="journal article" date="2020" name="Nature">
        <title>Six reference-quality genomes reveal evolution of bat adaptations.</title>
        <authorList>
            <person name="Jebb D."/>
            <person name="Huang Z."/>
            <person name="Pippel M."/>
            <person name="Hughes G.M."/>
            <person name="Lavrichenko K."/>
            <person name="Devanna P."/>
            <person name="Winkler S."/>
            <person name="Jermiin L.S."/>
            <person name="Skirmuntt E.C."/>
            <person name="Katzourakis A."/>
            <person name="Burkitt-Gray L."/>
            <person name="Ray D.A."/>
            <person name="Sullivan K.A.M."/>
            <person name="Roscito J.G."/>
            <person name="Kirilenko B.M."/>
            <person name="Davalos L.M."/>
            <person name="Corthals A.P."/>
            <person name="Power M.L."/>
            <person name="Jones G."/>
            <person name="Ransome R.D."/>
            <person name="Dechmann D.K.N."/>
            <person name="Locatelli A.G."/>
            <person name="Puechmaille S.J."/>
            <person name="Fedrigo O."/>
            <person name="Jarvis E.D."/>
            <person name="Hiller M."/>
            <person name="Vernes S.C."/>
            <person name="Myers E.W."/>
            <person name="Teeling E.C."/>
        </authorList>
    </citation>
    <scope>NUCLEOTIDE SEQUENCE [LARGE SCALE GENOMIC DNA]</scope>
    <source>
        <strain evidence="2">MRouAeg1</strain>
        <tissue evidence="2">Muscle</tissue>
    </source>
</reference>
<accession>A0A7J8CI87</accession>
<dbReference type="AlphaFoldDB" id="A0A7J8CI87"/>
<name>A0A7J8CI87_ROUAE</name>
<sequence length="124" mass="13623">MAVGRIRITGRRGRTASPPDARPPPGSPRSASRPPGSPITNFPTTNYGLCIFIFCPIRRRPYLVPSCHCDHKSTVPVLQFLLPDPCMWQASRQAMLLISKGTMSNERSFDGISLSCHLSVTSIN</sequence>
<comment type="caution">
    <text evidence="2">The sequence shown here is derived from an EMBL/GenBank/DDBJ whole genome shotgun (WGS) entry which is preliminary data.</text>
</comment>
<keyword evidence="3" id="KW-1185">Reference proteome</keyword>
<protein>
    <submittedName>
        <fullName evidence="2">Uncharacterized protein</fullName>
    </submittedName>
</protein>
<dbReference type="EMBL" id="JACASE010000014">
    <property type="protein sequence ID" value="KAF6410509.1"/>
    <property type="molecule type" value="Genomic_DNA"/>
</dbReference>